<organism evidence="1 2">
    <name type="scientific">Agrobacterium phage Atu_ph07</name>
    <dbReference type="NCBI Taxonomy" id="2024264"/>
    <lineage>
        <taxon>Viruses</taxon>
        <taxon>Duplodnaviria</taxon>
        <taxon>Heunggongvirae</taxon>
        <taxon>Uroviricota</taxon>
        <taxon>Caudoviricetes</taxon>
        <taxon>Polybotosvirus</taxon>
        <taxon>Polybotosvirus Atuph07</taxon>
    </lineage>
</organism>
<dbReference type="EMBL" id="MF403008">
    <property type="protein sequence ID" value="AUZ94886.1"/>
    <property type="molecule type" value="Genomic_DNA"/>
</dbReference>
<dbReference type="GeneID" id="40088080"/>
<dbReference type="KEGG" id="vg:40088080"/>
<proteinExistence type="predicted"/>
<reference evidence="1 2" key="1">
    <citation type="submission" date="2017-06" db="EMBL/GenBank/DDBJ databases">
        <authorList>
            <person name="Kim H.J."/>
            <person name="Triplett B.A."/>
        </authorList>
    </citation>
    <scope>NUCLEOTIDE SEQUENCE [LARGE SCALE GENOMIC DNA]</scope>
</reference>
<name>A0A2L0UZC4_9CAUD</name>
<protein>
    <submittedName>
        <fullName evidence="1">Uncharacterized protein</fullName>
    </submittedName>
</protein>
<dbReference type="OrthoDB" id="7931at10239"/>
<accession>A0A2L0UZC4</accession>
<dbReference type="Proteomes" id="UP000223025">
    <property type="component" value="Segment"/>
</dbReference>
<evidence type="ECO:0000313" key="2">
    <source>
        <dbReference type="Proteomes" id="UP000223025"/>
    </source>
</evidence>
<evidence type="ECO:0000313" key="1">
    <source>
        <dbReference type="EMBL" id="AUZ94886.1"/>
    </source>
</evidence>
<dbReference type="RefSeq" id="YP_009611742.1">
    <property type="nucleotide sequence ID" value="NC_042013.1"/>
</dbReference>
<keyword evidence="2" id="KW-1185">Reference proteome</keyword>
<sequence length="250" mass="29967">MTNEKAEKRPRVSRPKVAKKKKTVAPALHKCEYCTKSFVNETSLIDHTCEKKLRWLRQDDRDVQIAFRAYQQFYKSVYKTKNDKTMKEFVTSQHYTYFHNFGKFVIEMNITNAIDYVKWLIRGDAKVINWCSMNLYQLWLRYQNENEQPFAAGERSILLMEQWAREHDDDWRNFFRNVSPSLATHMIKSGRLSPWVLYAVGQDLFDRMSEEQFGIIEIWIDPNKWHDKISKNYEEFEELKGMLNGHLQAT</sequence>